<dbReference type="GO" id="GO:0003700">
    <property type="term" value="F:DNA-binding transcription factor activity"/>
    <property type="evidence" value="ECO:0007669"/>
    <property type="project" value="InterPro"/>
</dbReference>
<name>A0A1G1ZTJ2_9BACT</name>
<evidence type="ECO:0000313" key="2">
    <source>
        <dbReference type="Proteomes" id="UP000176284"/>
    </source>
</evidence>
<dbReference type="InterPro" id="IPR010921">
    <property type="entry name" value="Trp_repressor/repl_initiator"/>
</dbReference>
<dbReference type="Proteomes" id="UP000176284">
    <property type="component" value="Unassembled WGS sequence"/>
</dbReference>
<organism evidence="1 2">
    <name type="scientific">Candidatus Harrisonbacteria bacterium RIFCSPLOWO2_02_FULL_45_10c</name>
    <dbReference type="NCBI Taxonomy" id="1798410"/>
    <lineage>
        <taxon>Bacteria</taxon>
        <taxon>Candidatus Harrisoniibacteriota</taxon>
    </lineage>
</organism>
<dbReference type="Pfam" id="PF01371">
    <property type="entry name" value="Trp_repressor"/>
    <property type="match status" value="1"/>
</dbReference>
<dbReference type="AlphaFoldDB" id="A0A1G1ZTJ2"/>
<evidence type="ECO:0000313" key="1">
    <source>
        <dbReference type="EMBL" id="OGY67795.1"/>
    </source>
</evidence>
<dbReference type="InterPro" id="IPR000831">
    <property type="entry name" value="Trp_repress"/>
</dbReference>
<dbReference type="SUPFAM" id="SSF48295">
    <property type="entry name" value="TrpR-like"/>
    <property type="match status" value="1"/>
</dbReference>
<dbReference type="EMBL" id="MHJM01000017">
    <property type="protein sequence ID" value="OGY67795.1"/>
    <property type="molecule type" value="Genomic_DNA"/>
</dbReference>
<dbReference type="GO" id="GO:0043565">
    <property type="term" value="F:sequence-specific DNA binding"/>
    <property type="evidence" value="ECO:0007669"/>
    <property type="project" value="InterPro"/>
</dbReference>
<comment type="caution">
    <text evidence="1">The sequence shown here is derived from an EMBL/GenBank/DDBJ whole genome shotgun (WGS) entry which is preliminary data.</text>
</comment>
<reference evidence="1 2" key="1">
    <citation type="journal article" date="2016" name="Nat. Commun.">
        <title>Thousands of microbial genomes shed light on interconnected biogeochemical processes in an aquifer system.</title>
        <authorList>
            <person name="Anantharaman K."/>
            <person name="Brown C.T."/>
            <person name="Hug L.A."/>
            <person name="Sharon I."/>
            <person name="Castelle C.J."/>
            <person name="Probst A.J."/>
            <person name="Thomas B.C."/>
            <person name="Singh A."/>
            <person name="Wilkins M.J."/>
            <person name="Karaoz U."/>
            <person name="Brodie E.L."/>
            <person name="Williams K.H."/>
            <person name="Hubbard S.S."/>
            <person name="Banfield J.F."/>
        </authorList>
    </citation>
    <scope>NUCLEOTIDE SEQUENCE [LARGE SCALE GENOMIC DNA]</scope>
</reference>
<dbReference type="InterPro" id="IPR038116">
    <property type="entry name" value="TrpR-like_sf"/>
</dbReference>
<evidence type="ECO:0008006" key="3">
    <source>
        <dbReference type="Google" id="ProtNLM"/>
    </source>
</evidence>
<dbReference type="Gene3D" id="1.10.1270.10">
    <property type="entry name" value="TrpR-like"/>
    <property type="match status" value="1"/>
</dbReference>
<sequence length="139" mass="16006">MKPVSFAGKSNSRKEWEDYAWERLLKDFAKISSPRDIENILAKIVTAHEKKQIAKRLAAVELLKQGKSYKEISRILWLSPTTISALKKSINGGDYVSGYGWYKKRGRKIWSSFPNPARKGAILPHGKLVFPQRRNKYRS</sequence>
<proteinExistence type="predicted"/>
<accession>A0A1G1ZTJ2</accession>
<protein>
    <recommendedName>
        <fullName evidence="3">HTH luxR-type domain-containing protein</fullName>
    </recommendedName>
</protein>
<gene>
    <name evidence="1" type="ORF">A3H63_00915</name>
</gene>